<dbReference type="PANTHER" id="PTHR33710:SF64">
    <property type="entry name" value="ENDONUCLEASE_EXONUCLEASE_PHOSPHATASE DOMAIN-CONTAINING PROTEIN"/>
    <property type="match status" value="1"/>
</dbReference>
<evidence type="ECO:0008006" key="3">
    <source>
        <dbReference type="Google" id="ProtNLM"/>
    </source>
</evidence>
<reference evidence="1 2" key="1">
    <citation type="submission" date="2019-05" db="EMBL/GenBank/DDBJ databases">
        <title>Mikania micrantha, genome provides insights into the molecular mechanism of rapid growth.</title>
        <authorList>
            <person name="Liu B."/>
        </authorList>
    </citation>
    <scope>NUCLEOTIDE SEQUENCE [LARGE SCALE GENOMIC DNA]</scope>
    <source>
        <strain evidence="1">NLD-2019</strain>
        <tissue evidence="1">Leaf</tissue>
    </source>
</reference>
<organism evidence="1 2">
    <name type="scientific">Mikania micrantha</name>
    <name type="common">bitter vine</name>
    <dbReference type="NCBI Taxonomy" id="192012"/>
    <lineage>
        <taxon>Eukaryota</taxon>
        <taxon>Viridiplantae</taxon>
        <taxon>Streptophyta</taxon>
        <taxon>Embryophyta</taxon>
        <taxon>Tracheophyta</taxon>
        <taxon>Spermatophyta</taxon>
        <taxon>Magnoliopsida</taxon>
        <taxon>eudicotyledons</taxon>
        <taxon>Gunneridae</taxon>
        <taxon>Pentapetalae</taxon>
        <taxon>asterids</taxon>
        <taxon>campanulids</taxon>
        <taxon>Asterales</taxon>
        <taxon>Asteraceae</taxon>
        <taxon>Asteroideae</taxon>
        <taxon>Heliantheae alliance</taxon>
        <taxon>Eupatorieae</taxon>
        <taxon>Mikania</taxon>
    </lineage>
</organism>
<evidence type="ECO:0000313" key="2">
    <source>
        <dbReference type="Proteomes" id="UP000326396"/>
    </source>
</evidence>
<proteinExistence type="predicted"/>
<dbReference type="PANTHER" id="PTHR33710">
    <property type="entry name" value="BNAC02G09200D PROTEIN"/>
    <property type="match status" value="1"/>
</dbReference>
<dbReference type="Gene3D" id="3.60.10.10">
    <property type="entry name" value="Endonuclease/exonuclease/phosphatase"/>
    <property type="match status" value="1"/>
</dbReference>
<name>A0A5N6N7P3_9ASTR</name>
<dbReference type="OrthoDB" id="692400at2759"/>
<accession>A0A5N6N7P3</accession>
<dbReference type="InterPro" id="IPR036691">
    <property type="entry name" value="Endo/exonu/phosph_ase_sf"/>
</dbReference>
<dbReference type="EMBL" id="SZYD01000013">
    <property type="protein sequence ID" value="KAD4386274.1"/>
    <property type="molecule type" value="Genomic_DNA"/>
</dbReference>
<evidence type="ECO:0000313" key="1">
    <source>
        <dbReference type="EMBL" id="KAD4386274.1"/>
    </source>
</evidence>
<sequence length="211" mass="24671">MWIILRDFNEVRGKKDMLNSNFNYRGAMEFNNFIYRASLKEYNMSGMKFTYASQDGSKFSKIDRVRVCDHFFQKWPSATLLAHPRKWSDHSPLTLSLLDRNFGPKPFKFFSSWMYKPKVKNVIENALEDVSSTGPPDLILLDKLKRIKWGLKSWWTFQKDSEHSQVNELNLECNHFETLAELGILLCLEEAWILGDGLDLRMAIIAPNHSD</sequence>
<gene>
    <name evidence="1" type="ORF">E3N88_26443</name>
</gene>
<dbReference type="SUPFAM" id="SSF56219">
    <property type="entry name" value="DNase I-like"/>
    <property type="match status" value="1"/>
</dbReference>
<keyword evidence="2" id="KW-1185">Reference proteome</keyword>
<comment type="caution">
    <text evidence="1">The sequence shown here is derived from an EMBL/GenBank/DDBJ whole genome shotgun (WGS) entry which is preliminary data.</text>
</comment>
<dbReference type="AlphaFoldDB" id="A0A5N6N7P3"/>
<dbReference type="Proteomes" id="UP000326396">
    <property type="component" value="Linkage Group LG3"/>
</dbReference>
<protein>
    <recommendedName>
        <fullName evidence="3">Endonuclease/exonuclease/phosphatase domain-containing protein</fullName>
    </recommendedName>
</protein>